<dbReference type="EMBL" id="BJNG01000014">
    <property type="protein sequence ID" value="GEC19124.1"/>
    <property type="molecule type" value="Genomic_DNA"/>
</dbReference>
<dbReference type="PANTHER" id="PTHR43685:SF3">
    <property type="entry name" value="SLR2126 PROTEIN"/>
    <property type="match status" value="1"/>
</dbReference>
<dbReference type="InterPro" id="IPR050834">
    <property type="entry name" value="Glycosyltransf_2"/>
</dbReference>
<dbReference type="Gene3D" id="3.90.550.10">
    <property type="entry name" value="Spore Coat Polysaccharide Biosynthesis Protein SpsA, Chain A"/>
    <property type="match status" value="2"/>
</dbReference>
<protein>
    <recommendedName>
        <fullName evidence="2">Glycosyltransferase 2-like domain-containing protein</fullName>
    </recommendedName>
</protein>
<evidence type="ECO:0000313" key="3">
    <source>
        <dbReference type="EMBL" id="GEC19124.1"/>
    </source>
</evidence>
<feature type="region of interest" description="Disordered" evidence="1">
    <location>
        <begin position="386"/>
        <end position="411"/>
    </location>
</feature>
<dbReference type="Proteomes" id="UP000320338">
    <property type="component" value="Unassembled WGS sequence"/>
</dbReference>
<feature type="compositionally biased region" description="Basic and acidic residues" evidence="1">
    <location>
        <begin position="386"/>
        <end position="397"/>
    </location>
</feature>
<proteinExistence type="predicted"/>
<reference evidence="3 4" key="1">
    <citation type="submission" date="2019-06" db="EMBL/GenBank/DDBJ databases">
        <title>Whole genome shotgun sequence of Pseudonocardia hydrocarbonoxydans NBRC 14498.</title>
        <authorList>
            <person name="Hosoyama A."/>
            <person name="Uohara A."/>
            <person name="Ohji S."/>
            <person name="Ichikawa N."/>
        </authorList>
    </citation>
    <scope>NUCLEOTIDE SEQUENCE [LARGE SCALE GENOMIC DNA]</scope>
    <source>
        <strain evidence="3 4">NBRC 14498</strain>
    </source>
</reference>
<evidence type="ECO:0000259" key="2">
    <source>
        <dbReference type="Pfam" id="PF00535"/>
    </source>
</evidence>
<dbReference type="SUPFAM" id="SSF53448">
    <property type="entry name" value="Nucleotide-diphospho-sugar transferases"/>
    <property type="match status" value="2"/>
</dbReference>
<sequence length="743" mass="79834">MCCFTDRRRAEILVAIASVRAQTVPPDEVVVVVDHNPGLLAWLRDELAGVVLVPNTGSRGLTGARNTGVERSGSDIVVFLDDDAAAEPTWLADLLSEYADPDVVAVGGRIDPDWAGTKPPWFPAEFGWVVGCSYTGQPRDRAVVRNVIGANMSFRRQVVREVGGFRQELGRIGTLPAGCEETELCIRATARTGGQVVYQPRAVVSHRVSPDRGRWSYFRSRCLAEGRSKAVVARLAGSDQALSTERSYVTRVLPVGVLRALRAGVAGDPGGFGRAAAIVAGLVLTVTGYVGGRAGRRWPAAPVSTVPPQPPAAPGPGIWCGQMELSGGDGFSAAAPHRPGQSTARVLVRLHGRPLGYLSVPAPDGRLDADDLRRRAWETYRDRITEHLGGDGHDVGPADRGAPPPLPGPTHTCTDRLEPVETVSVVVCTRQRSDILAGCLASLRDLTYPRLEVIVVDNAPVDDATRDLVRRVQELDARFHYVVERRPGLSCARNAGLAHATGSIVAYTDDDVVVDPRWVEGIVRGFRTGSEVACVTGMVCSAGIDGQVEAYFDARAASWWNRCRTELFELRKPPLDSPLFPFTPAAFGTGANCAFDRTFLVGSGGFDEALGAGSRTRGGEDVDKFVDTLLRGRAIVYEPSAIVWHHHRSDRAGLLRQMFGYGSGLTAFVVKLLTRRATAVQVVTRIPLGVRRALGNRAATSRSLASVPVPRGAALVETIGMLAGPYLYAAARRGNHRQRAGRR</sequence>
<evidence type="ECO:0000256" key="1">
    <source>
        <dbReference type="SAM" id="MobiDB-lite"/>
    </source>
</evidence>
<accession>A0A4Y3WK14</accession>
<feature type="domain" description="Glycosyltransferase 2-like" evidence="2">
    <location>
        <begin position="424"/>
        <end position="567"/>
    </location>
</feature>
<gene>
    <name evidence="3" type="ORF">PHY01_14070</name>
</gene>
<evidence type="ECO:0000313" key="4">
    <source>
        <dbReference type="Proteomes" id="UP000320338"/>
    </source>
</evidence>
<dbReference type="InterPro" id="IPR001173">
    <property type="entry name" value="Glyco_trans_2-like"/>
</dbReference>
<dbReference type="InterPro" id="IPR029044">
    <property type="entry name" value="Nucleotide-diphossugar_trans"/>
</dbReference>
<dbReference type="PANTHER" id="PTHR43685">
    <property type="entry name" value="GLYCOSYLTRANSFERASE"/>
    <property type="match status" value="1"/>
</dbReference>
<dbReference type="CDD" id="cd00761">
    <property type="entry name" value="Glyco_tranf_GTA_type"/>
    <property type="match status" value="1"/>
</dbReference>
<organism evidence="3 4">
    <name type="scientific">Pseudonocardia hydrocarbonoxydans</name>
    <dbReference type="NCBI Taxonomy" id="76726"/>
    <lineage>
        <taxon>Bacteria</taxon>
        <taxon>Bacillati</taxon>
        <taxon>Actinomycetota</taxon>
        <taxon>Actinomycetes</taxon>
        <taxon>Pseudonocardiales</taxon>
        <taxon>Pseudonocardiaceae</taxon>
        <taxon>Pseudonocardia</taxon>
    </lineage>
</organism>
<dbReference type="AlphaFoldDB" id="A0A4Y3WK14"/>
<name>A0A4Y3WK14_9PSEU</name>
<comment type="caution">
    <text evidence="3">The sequence shown here is derived from an EMBL/GenBank/DDBJ whole genome shotgun (WGS) entry which is preliminary data.</text>
</comment>
<dbReference type="Pfam" id="PF00535">
    <property type="entry name" value="Glycos_transf_2"/>
    <property type="match status" value="2"/>
</dbReference>
<keyword evidence="4" id="KW-1185">Reference proteome</keyword>
<feature type="domain" description="Glycosyltransferase 2-like" evidence="2">
    <location>
        <begin position="9"/>
        <end position="162"/>
    </location>
</feature>